<comment type="cofactor">
    <cofactor evidence="6">
        <name>FMN</name>
        <dbReference type="ChEBI" id="CHEBI:58210"/>
    </cofactor>
    <text evidence="6">Binds 1 FMN per subunit.</text>
</comment>
<comment type="caution">
    <text evidence="8">The sequence shown here is derived from an EMBL/GenBank/DDBJ whole genome shotgun (WGS) entry which is preliminary data.</text>
</comment>
<dbReference type="GO" id="GO:0009055">
    <property type="term" value="F:electron transfer activity"/>
    <property type="evidence" value="ECO:0007669"/>
    <property type="project" value="UniProtKB-UniRule"/>
</dbReference>
<feature type="binding site" evidence="6">
    <location>
        <begin position="15"/>
        <end position="17"/>
    </location>
    <ligand>
        <name>FMN</name>
        <dbReference type="ChEBI" id="CHEBI:58210"/>
    </ligand>
</feature>
<evidence type="ECO:0000313" key="9">
    <source>
        <dbReference type="Proteomes" id="UP000288293"/>
    </source>
</evidence>
<evidence type="ECO:0000256" key="4">
    <source>
        <dbReference type="ARBA" id="ARBA00023027"/>
    </source>
</evidence>
<dbReference type="Proteomes" id="UP000288293">
    <property type="component" value="Unassembled WGS sequence"/>
</dbReference>
<keyword evidence="2 6" id="KW-0288">FMN</keyword>
<feature type="domain" description="Flavodoxin-like fold" evidence="7">
    <location>
        <begin position="1"/>
        <end position="199"/>
    </location>
</feature>
<dbReference type="InterPro" id="IPR029039">
    <property type="entry name" value="Flavoprotein-like_sf"/>
</dbReference>
<dbReference type="PANTHER" id="PTHR43741:SF4">
    <property type="entry name" value="FMN-DEPENDENT NADH:QUINONE OXIDOREDUCTASE"/>
    <property type="match status" value="1"/>
</dbReference>
<comment type="subunit">
    <text evidence="6">Homodimer.</text>
</comment>
<dbReference type="OrthoDB" id="9787136at2"/>
<dbReference type="AlphaFoldDB" id="A0A432W3S5"/>
<comment type="caution">
    <text evidence="6">Lacks conserved residue(s) required for the propagation of feature annotation.</text>
</comment>
<evidence type="ECO:0000256" key="1">
    <source>
        <dbReference type="ARBA" id="ARBA00022630"/>
    </source>
</evidence>
<dbReference type="EC" id="1.7.1.17" evidence="6"/>
<dbReference type="SUPFAM" id="SSF52218">
    <property type="entry name" value="Flavoproteins"/>
    <property type="match status" value="1"/>
</dbReference>
<dbReference type="InterPro" id="IPR003680">
    <property type="entry name" value="Flavodoxin_fold"/>
</dbReference>
<dbReference type="Gene3D" id="3.40.50.360">
    <property type="match status" value="1"/>
</dbReference>
<dbReference type="InterPro" id="IPR050104">
    <property type="entry name" value="FMN-dep_NADH:Q_OxRdtase_AzoR1"/>
</dbReference>
<name>A0A432W3S5_9GAMM</name>
<dbReference type="GO" id="GO:0016655">
    <property type="term" value="F:oxidoreductase activity, acting on NAD(P)H, quinone or similar compound as acceptor"/>
    <property type="evidence" value="ECO:0007669"/>
    <property type="project" value="InterPro"/>
</dbReference>
<keyword evidence="4 6" id="KW-0520">NAD</keyword>
<evidence type="ECO:0000256" key="2">
    <source>
        <dbReference type="ARBA" id="ARBA00022643"/>
    </source>
</evidence>
<comment type="function">
    <text evidence="6">Also exhibits azoreductase activity. Catalyzes the reductive cleavage of the azo bond in aromatic azo compounds to the corresponding amines.</text>
</comment>
<comment type="catalytic activity">
    <reaction evidence="6">
        <text>2 a quinone + NADH + H(+) = 2 a 1,4-benzosemiquinone + NAD(+)</text>
        <dbReference type="Rhea" id="RHEA:65952"/>
        <dbReference type="ChEBI" id="CHEBI:15378"/>
        <dbReference type="ChEBI" id="CHEBI:57540"/>
        <dbReference type="ChEBI" id="CHEBI:57945"/>
        <dbReference type="ChEBI" id="CHEBI:132124"/>
        <dbReference type="ChEBI" id="CHEBI:134225"/>
    </reaction>
</comment>
<comment type="function">
    <text evidence="6">Quinone reductase that provides resistance to thiol-specific stress caused by electrophilic quinones.</text>
</comment>
<dbReference type="GO" id="GO:0010181">
    <property type="term" value="F:FMN binding"/>
    <property type="evidence" value="ECO:0007669"/>
    <property type="project" value="UniProtKB-UniRule"/>
</dbReference>
<evidence type="ECO:0000313" key="8">
    <source>
        <dbReference type="EMBL" id="RUO23982.1"/>
    </source>
</evidence>
<dbReference type="InterPro" id="IPR023048">
    <property type="entry name" value="NADH:quinone_OxRdtase_FMN_depd"/>
</dbReference>
<keyword evidence="3 6" id="KW-0560">Oxidoreductase</keyword>
<organism evidence="8 9">
    <name type="scientific">Aliidiomarina minuta</name>
    <dbReference type="NCBI Taxonomy" id="880057"/>
    <lineage>
        <taxon>Bacteria</taxon>
        <taxon>Pseudomonadati</taxon>
        <taxon>Pseudomonadota</taxon>
        <taxon>Gammaproteobacteria</taxon>
        <taxon>Alteromonadales</taxon>
        <taxon>Idiomarinaceae</taxon>
        <taxon>Aliidiomarina</taxon>
    </lineage>
</organism>
<reference evidence="8 9" key="1">
    <citation type="journal article" date="2011" name="Front. Microbiol.">
        <title>Genomic signatures of strain selection and enhancement in Bacillus atrophaeus var. globigii, a historical biowarfare simulant.</title>
        <authorList>
            <person name="Gibbons H.S."/>
            <person name="Broomall S.M."/>
            <person name="McNew L.A."/>
            <person name="Daligault H."/>
            <person name="Chapman C."/>
            <person name="Bruce D."/>
            <person name="Karavis M."/>
            <person name="Krepps M."/>
            <person name="McGregor P.A."/>
            <person name="Hong C."/>
            <person name="Park K.H."/>
            <person name="Akmal A."/>
            <person name="Feldman A."/>
            <person name="Lin J.S."/>
            <person name="Chang W.E."/>
            <person name="Higgs B.W."/>
            <person name="Demirev P."/>
            <person name="Lindquist J."/>
            <person name="Liem A."/>
            <person name="Fochler E."/>
            <person name="Read T.D."/>
            <person name="Tapia R."/>
            <person name="Johnson S."/>
            <person name="Bishop-Lilly K.A."/>
            <person name="Detter C."/>
            <person name="Han C."/>
            <person name="Sozhamannan S."/>
            <person name="Rosenzweig C.N."/>
            <person name="Skowronski E.W."/>
        </authorList>
    </citation>
    <scope>NUCLEOTIDE SEQUENCE [LARGE SCALE GENOMIC DNA]</scope>
    <source>
        <strain evidence="8 9">MLST1</strain>
    </source>
</reference>
<dbReference type="EMBL" id="PIPL01000003">
    <property type="protein sequence ID" value="RUO23982.1"/>
    <property type="molecule type" value="Genomic_DNA"/>
</dbReference>
<protein>
    <recommendedName>
        <fullName evidence="6">FMN dependent NADH:quinone oxidoreductase</fullName>
        <ecNumber evidence="6">1.6.5.-</ecNumber>
    </recommendedName>
    <alternativeName>
        <fullName evidence="6">Azo-dye reductase</fullName>
    </alternativeName>
    <alternativeName>
        <fullName evidence="6">FMN-dependent NADH-azo compound oxidoreductase</fullName>
    </alternativeName>
    <alternativeName>
        <fullName evidence="6">FMN-dependent NADH-azoreductase</fullName>
        <ecNumber evidence="6">1.7.1.17</ecNumber>
    </alternativeName>
</protein>
<evidence type="ECO:0000256" key="5">
    <source>
        <dbReference type="ARBA" id="ARBA00048542"/>
    </source>
</evidence>
<dbReference type="Pfam" id="PF02525">
    <property type="entry name" value="Flavodoxin_2"/>
    <property type="match status" value="1"/>
</dbReference>
<dbReference type="RefSeq" id="WP_126804401.1">
    <property type="nucleotide sequence ID" value="NZ_PIPL01000003.1"/>
</dbReference>
<gene>
    <name evidence="6" type="primary">azoR</name>
    <name evidence="8" type="ORF">CWE09_12595</name>
</gene>
<keyword evidence="9" id="KW-1185">Reference proteome</keyword>
<feature type="binding site" evidence="6">
    <location>
        <begin position="95"/>
        <end position="98"/>
    </location>
    <ligand>
        <name>FMN</name>
        <dbReference type="ChEBI" id="CHEBI:58210"/>
    </ligand>
</feature>
<dbReference type="EC" id="1.6.5.-" evidence="6"/>
<dbReference type="GO" id="GO:0016652">
    <property type="term" value="F:oxidoreductase activity, acting on NAD(P)H as acceptor"/>
    <property type="evidence" value="ECO:0007669"/>
    <property type="project" value="UniProtKB-UniRule"/>
</dbReference>
<evidence type="ECO:0000256" key="3">
    <source>
        <dbReference type="ARBA" id="ARBA00023002"/>
    </source>
</evidence>
<sequence>MNILHLNSGIFADQSVSTQLSNKVISRLQQENPQATVVTRDLISNPISHLDAEILMAAGTEENARSSRQQEELALTETLLEELFAADLVVIGAPMYNFTVPSQLKAWIDRIAQSGRTFRYTESGAEGLLTGKRAILASARGGFYSEGEAVAMDHQESYMKNVLAFVGITDVTIVRAEGLNISAEQRAESIDKASTNIDALAAG</sequence>
<proteinExistence type="inferred from homology"/>
<comment type="similarity">
    <text evidence="6">Belongs to the azoreductase type 1 family.</text>
</comment>
<dbReference type="HAMAP" id="MF_01216">
    <property type="entry name" value="Azoreductase_type1"/>
    <property type="match status" value="1"/>
</dbReference>
<dbReference type="PANTHER" id="PTHR43741">
    <property type="entry name" value="FMN-DEPENDENT NADH-AZOREDUCTASE 1"/>
    <property type="match status" value="1"/>
</dbReference>
<evidence type="ECO:0000256" key="6">
    <source>
        <dbReference type="HAMAP-Rule" id="MF_01216"/>
    </source>
</evidence>
<accession>A0A432W3S5</accession>
<keyword evidence="1 6" id="KW-0285">Flavoprotein</keyword>
<evidence type="ECO:0000259" key="7">
    <source>
        <dbReference type="Pfam" id="PF02525"/>
    </source>
</evidence>
<comment type="catalytic activity">
    <reaction evidence="5">
        <text>N,N-dimethyl-1,4-phenylenediamine + anthranilate + 2 NAD(+) = 2-(4-dimethylaminophenyl)diazenylbenzoate + 2 NADH + 2 H(+)</text>
        <dbReference type="Rhea" id="RHEA:55872"/>
        <dbReference type="ChEBI" id="CHEBI:15378"/>
        <dbReference type="ChEBI" id="CHEBI:15783"/>
        <dbReference type="ChEBI" id="CHEBI:16567"/>
        <dbReference type="ChEBI" id="CHEBI:57540"/>
        <dbReference type="ChEBI" id="CHEBI:57945"/>
        <dbReference type="ChEBI" id="CHEBI:71579"/>
        <dbReference type="EC" id="1.7.1.17"/>
    </reaction>
    <physiologicalReaction direction="right-to-left" evidence="5">
        <dbReference type="Rhea" id="RHEA:55874"/>
    </physiologicalReaction>
</comment>